<comment type="caution">
    <text evidence="10">The sequence shown here is derived from an EMBL/GenBank/DDBJ whole genome shotgun (WGS) entry which is preliminary data.</text>
</comment>
<evidence type="ECO:0000256" key="2">
    <source>
        <dbReference type="ARBA" id="ARBA00022536"/>
    </source>
</evidence>
<evidence type="ECO:0000256" key="9">
    <source>
        <dbReference type="ARBA" id="ARBA00023180"/>
    </source>
</evidence>
<proteinExistence type="predicted"/>
<name>A0AAW1VWW2_RUBAR</name>
<accession>A0AAW1VWW2</accession>
<dbReference type="CDD" id="cd00054">
    <property type="entry name" value="EGF_CA"/>
    <property type="match status" value="1"/>
</dbReference>
<dbReference type="FunFam" id="2.10.25.10:FF:000009">
    <property type="entry name" value="Low-density lipoprotein receptor isoform 1"/>
    <property type="match status" value="1"/>
</dbReference>
<dbReference type="AlphaFoldDB" id="A0AAW1VWW2"/>
<evidence type="ECO:0008006" key="12">
    <source>
        <dbReference type="Google" id="ProtNLM"/>
    </source>
</evidence>
<keyword evidence="3" id="KW-0812">Transmembrane</keyword>
<organism evidence="10 11">
    <name type="scientific">Rubus argutus</name>
    <name type="common">Southern blackberry</name>
    <dbReference type="NCBI Taxonomy" id="59490"/>
    <lineage>
        <taxon>Eukaryota</taxon>
        <taxon>Viridiplantae</taxon>
        <taxon>Streptophyta</taxon>
        <taxon>Embryophyta</taxon>
        <taxon>Tracheophyta</taxon>
        <taxon>Spermatophyta</taxon>
        <taxon>Magnoliopsida</taxon>
        <taxon>eudicotyledons</taxon>
        <taxon>Gunneridae</taxon>
        <taxon>Pentapetalae</taxon>
        <taxon>rosids</taxon>
        <taxon>fabids</taxon>
        <taxon>Rosales</taxon>
        <taxon>Rosaceae</taxon>
        <taxon>Rosoideae</taxon>
        <taxon>Rosoideae incertae sedis</taxon>
        <taxon>Rubus</taxon>
    </lineage>
</organism>
<keyword evidence="5" id="KW-1133">Transmembrane helix</keyword>
<keyword evidence="11" id="KW-1185">Reference proteome</keyword>
<protein>
    <recommendedName>
        <fullName evidence="12">EGF-like calcium-binding domain-containing protein</fullName>
    </recommendedName>
</protein>
<keyword evidence="2" id="KW-0245">EGF-like domain</keyword>
<evidence type="ECO:0000256" key="5">
    <source>
        <dbReference type="ARBA" id="ARBA00022989"/>
    </source>
</evidence>
<keyword evidence="7" id="KW-1015">Disulfide bond</keyword>
<dbReference type="Proteomes" id="UP001457282">
    <property type="component" value="Unassembled WGS sequence"/>
</dbReference>
<dbReference type="GO" id="GO:0016020">
    <property type="term" value="C:membrane"/>
    <property type="evidence" value="ECO:0007669"/>
    <property type="project" value="UniProtKB-SubCell"/>
</dbReference>
<evidence type="ECO:0000256" key="4">
    <source>
        <dbReference type="ARBA" id="ARBA00022737"/>
    </source>
</evidence>
<dbReference type="EMBL" id="JBEDUW010000007">
    <property type="protein sequence ID" value="KAK9911299.1"/>
    <property type="molecule type" value="Genomic_DNA"/>
</dbReference>
<keyword evidence="6" id="KW-0472">Membrane</keyword>
<reference evidence="10 11" key="1">
    <citation type="journal article" date="2023" name="G3 (Bethesda)">
        <title>A chromosome-length genome assembly and annotation of blackberry (Rubus argutus, cv. 'Hillquist').</title>
        <authorList>
            <person name="Bruna T."/>
            <person name="Aryal R."/>
            <person name="Dudchenko O."/>
            <person name="Sargent D.J."/>
            <person name="Mead D."/>
            <person name="Buti M."/>
            <person name="Cavallini A."/>
            <person name="Hytonen T."/>
            <person name="Andres J."/>
            <person name="Pham M."/>
            <person name="Weisz D."/>
            <person name="Mascagni F."/>
            <person name="Usai G."/>
            <person name="Natali L."/>
            <person name="Bassil N."/>
            <person name="Fernandez G.E."/>
            <person name="Lomsadze A."/>
            <person name="Armour M."/>
            <person name="Olukolu B."/>
            <person name="Poorten T."/>
            <person name="Britton C."/>
            <person name="Davik J."/>
            <person name="Ashrafi H."/>
            <person name="Aiden E.L."/>
            <person name="Borodovsky M."/>
            <person name="Worthington M."/>
        </authorList>
    </citation>
    <scope>NUCLEOTIDE SEQUENCE [LARGE SCALE GENOMIC DNA]</scope>
    <source>
        <strain evidence="10">PI 553951</strain>
    </source>
</reference>
<evidence type="ECO:0000256" key="1">
    <source>
        <dbReference type="ARBA" id="ARBA00004479"/>
    </source>
</evidence>
<evidence type="ECO:0000256" key="3">
    <source>
        <dbReference type="ARBA" id="ARBA00022692"/>
    </source>
</evidence>
<evidence type="ECO:0000313" key="10">
    <source>
        <dbReference type="EMBL" id="KAK9911299.1"/>
    </source>
</evidence>
<dbReference type="InterPro" id="IPR009030">
    <property type="entry name" value="Growth_fac_rcpt_cys_sf"/>
</dbReference>
<gene>
    <name evidence="10" type="ORF">M0R45_035218</name>
</gene>
<dbReference type="SUPFAM" id="SSF57184">
    <property type="entry name" value="Growth factor receptor domain"/>
    <property type="match status" value="1"/>
</dbReference>
<dbReference type="Gene3D" id="2.10.25.10">
    <property type="entry name" value="Laminin"/>
    <property type="match status" value="1"/>
</dbReference>
<evidence type="ECO:0000256" key="8">
    <source>
        <dbReference type="ARBA" id="ARBA00023170"/>
    </source>
</evidence>
<keyword evidence="9" id="KW-0325">Glycoprotein</keyword>
<keyword evidence="4" id="KW-0677">Repeat</keyword>
<evidence type="ECO:0000313" key="11">
    <source>
        <dbReference type="Proteomes" id="UP001457282"/>
    </source>
</evidence>
<keyword evidence="8" id="KW-0675">Receptor</keyword>
<sequence length="127" mass="14061">MLKDLRSVEELPVVLDWTIGNKSCSNVVENNACQGNNTCSDFENGLGYRSKCNDGYEGNPYRGCHGIDECKGFNECEQNCINTEGSYTCSSRKGYHGNGRTNGEGCIANRTFVIQNFRLLLLSTNVQ</sequence>
<evidence type="ECO:0000256" key="7">
    <source>
        <dbReference type="ARBA" id="ARBA00023157"/>
    </source>
</evidence>
<dbReference type="PANTHER" id="PTHR33491">
    <property type="entry name" value="OSJNBA0016N04.9 PROTEIN"/>
    <property type="match status" value="1"/>
</dbReference>
<comment type="subcellular location">
    <subcellularLocation>
        <location evidence="1">Membrane</location>
        <topology evidence="1">Single-pass type I membrane protein</topology>
    </subcellularLocation>
</comment>
<evidence type="ECO:0000256" key="6">
    <source>
        <dbReference type="ARBA" id="ARBA00023136"/>
    </source>
</evidence>